<name>A0AAP5KSC2_9ENTE</name>
<dbReference type="Proteomes" id="UP001256547">
    <property type="component" value="Unassembled WGS sequence"/>
</dbReference>
<dbReference type="EMBL" id="JARPYT010000016">
    <property type="protein sequence ID" value="MDT2637916.1"/>
    <property type="molecule type" value="Genomic_DNA"/>
</dbReference>
<evidence type="ECO:0000313" key="4">
    <source>
        <dbReference type="Proteomes" id="UP001256547"/>
    </source>
</evidence>
<gene>
    <name evidence="2" type="ORF">P7D36_10465</name>
    <name evidence="1" type="ORF">P7D39_11850</name>
</gene>
<comment type="caution">
    <text evidence="2">The sequence shown here is derived from an EMBL/GenBank/DDBJ whole genome shotgun (WGS) entry which is preliminary data.</text>
</comment>
<dbReference type="Proteomes" id="UP001245561">
    <property type="component" value="Unassembled WGS sequence"/>
</dbReference>
<accession>A0AAP5KSC2</accession>
<protein>
    <submittedName>
        <fullName evidence="2">Uncharacterized protein</fullName>
    </submittedName>
</protein>
<reference evidence="2 4" key="1">
    <citation type="submission" date="2023-03" db="EMBL/GenBank/DDBJ databases">
        <authorList>
            <person name="Shen W."/>
            <person name="Cai J."/>
        </authorList>
    </citation>
    <scope>NUCLEOTIDE SEQUENCE</scope>
    <source>
        <strain evidence="2">P55-2</strain>
        <strain evidence="1 4">P72-2</strain>
    </source>
</reference>
<dbReference type="RefSeq" id="WP_311800666.1">
    <property type="nucleotide sequence ID" value="NZ_JARPYR010000029.1"/>
</dbReference>
<dbReference type="EMBL" id="JARPYR010000029">
    <property type="protein sequence ID" value="MDT2597691.1"/>
    <property type="molecule type" value="Genomic_DNA"/>
</dbReference>
<evidence type="ECO:0000313" key="2">
    <source>
        <dbReference type="EMBL" id="MDT2637916.1"/>
    </source>
</evidence>
<keyword evidence="4" id="KW-1185">Reference proteome</keyword>
<evidence type="ECO:0000313" key="3">
    <source>
        <dbReference type="Proteomes" id="UP001245561"/>
    </source>
</evidence>
<proteinExistence type="predicted"/>
<organism evidence="2 3">
    <name type="scientific">Enterococcus dongliensis</name>
    <dbReference type="NCBI Taxonomy" id="2559925"/>
    <lineage>
        <taxon>Bacteria</taxon>
        <taxon>Bacillati</taxon>
        <taxon>Bacillota</taxon>
        <taxon>Bacilli</taxon>
        <taxon>Lactobacillales</taxon>
        <taxon>Enterococcaceae</taxon>
        <taxon>Enterococcus</taxon>
    </lineage>
</organism>
<sequence length="93" mass="10591">MTTTQLGPSYYQAACFYAKRGNQERANALCDEGIQTLLEVNVTDGIEALFFEKAIIQDDPQKQFELLKQADYYAKQNKNLPLKALIREKLTSN</sequence>
<dbReference type="GeneID" id="86911006"/>
<dbReference type="AlphaFoldDB" id="A0AAP5KSC2"/>
<evidence type="ECO:0000313" key="1">
    <source>
        <dbReference type="EMBL" id="MDT2597691.1"/>
    </source>
</evidence>